<evidence type="ECO:0000256" key="1">
    <source>
        <dbReference type="SAM" id="MobiDB-lite"/>
    </source>
</evidence>
<proteinExistence type="predicted"/>
<dbReference type="InterPro" id="IPR050879">
    <property type="entry name" value="Acyltransferase_3"/>
</dbReference>
<dbReference type="GO" id="GO:0016020">
    <property type="term" value="C:membrane"/>
    <property type="evidence" value="ECO:0007669"/>
    <property type="project" value="TreeGrafter"/>
</dbReference>
<keyword evidence="2" id="KW-1133">Transmembrane helix</keyword>
<accession>A0A9D2AHI0</accession>
<gene>
    <name evidence="5" type="ORF">H9862_02440</name>
</gene>
<dbReference type="GO" id="GO:0000271">
    <property type="term" value="P:polysaccharide biosynthetic process"/>
    <property type="evidence" value="ECO:0007669"/>
    <property type="project" value="TreeGrafter"/>
</dbReference>
<feature type="transmembrane region" description="Helical" evidence="2">
    <location>
        <begin position="345"/>
        <end position="366"/>
    </location>
</feature>
<feature type="transmembrane region" description="Helical" evidence="2">
    <location>
        <begin position="7"/>
        <end position="27"/>
    </location>
</feature>
<feature type="transmembrane region" description="Helical" evidence="2">
    <location>
        <begin position="321"/>
        <end position="339"/>
    </location>
</feature>
<evidence type="ECO:0000256" key="2">
    <source>
        <dbReference type="SAM" id="Phobius"/>
    </source>
</evidence>
<name>A0A9D2AHI0_9BACT</name>
<dbReference type="PANTHER" id="PTHR23028">
    <property type="entry name" value="ACETYLTRANSFERASE"/>
    <property type="match status" value="1"/>
</dbReference>
<dbReference type="EMBL" id="DXFQ01000040">
    <property type="protein sequence ID" value="HIX19446.1"/>
    <property type="molecule type" value="Genomic_DNA"/>
</dbReference>
<organism evidence="5 6">
    <name type="scientific">Candidatus Akkermansia intestinigallinarum</name>
    <dbReference type="NCBI Taxonomy" id="2838431"/>
    <lineage>
        <taxon>Bacteria</taxon>
        <taxon>Pseudomonadati</taxon>
        <taxon>Verrucomicrobiota</taxon>
        <taxon>Verrucomicrobiia</taxon>
        <taxon>Verrucomicrobiales</taxon>
        <taxon>Akkermansiaceae</taxon>
        <taxon>Akkermansia</taxon>
    </lineage>
</organism>
<sequence length="700" mass="78291">MEKKPFLTHVNALRGVAILLVFLYHLIERYCPNGYYGVDVFFVISGYFLFAPMLEKMDAGRFSWADYYKGKLLRIMPMLIAMTLAVLLAAAVVMPAADLCTNSLVGLWVECGVSNVLYARHTFDYFSPSLRESLFLHTWYLSVLIQLLIAAPVLCWLLARFSSRSLRLATLGTLTLISLLISFQQALPATVAENFPSLIRDGGRLGTVYYMTAARLWEVLAGAFVPLLPTSNSRTARSLILLVGLGLIIVPSFLPCVSLGTPLAVVFGAMLIIRCGDGTPLDRFFRNRVLMGIGSISFSLYLVHWPVLALWRYIAVRDFRSWEFIAVTILIMVLSYAMYRCVEKRRFAISTTLVCWGALLGLTFTINKTQGLRGMLHPEADAFPLYDNNEYRAWQEAERSPTIDDFPDVLQPHRDFDRTRFLGQGTATARGFLSVGDRSRTPNFILLGDSYAHSVFPGLDLVGRARHWSGLYMPIYLQPFIGGVNTRPPALGDAGTATLLKWLSRHPELQYVVVNQRWHIRFANENSRKKDEPFETTVACLREFCRQVKQSGKTLIFIMPQPEASFDSSLRIDSVISRRSIFASDPYSDIDLSSDAGAYEERNGAICEALRRLESEGLCILLDPVPVLMPDGVFELITPDRHYLIYDGAGHLTVYGATKLVEGLADRIDAILGGETAPKQEAEQPELDESSTRPSPQASP</sequence>
<feature type="domain" description="Acyltransferase 3" evidence="3">
    <location>
        <begin position="10"/>
        <end position="340"/>
    </location>
</feature>
<feature type="region of interest" description="Disordered" evidence="1">
    <location>
        <begin position="674"/>
        <end position="700"/>
    </location>
</feature>
<evidence type="ECO:0000313" key="6">
    <source>
        <dbReference type="Proteomes" id="UP000823964"/>
    </source>
</evidence>
<feature type="transmembrane region" description="Helical" evidence="2">
    <location>
        <begin position="75"/>
        <end position="97"/>
    </location>
</feature>
<dbReference type="Pfam" id="PF01757">
    <property type="entry name" value="Acyl_transf_3"/>
    <property type="match status" value="1"/>
</dbReference>
<feature type="transmembrane region" description="Helical" evidence="2">
    <location>
        <begin position="33"/>
        <end position="54"/>
    </location>
</feature>
<keyword evidence="2" id="KW-0472">Membrane</keyword>
<feature type="transmembrane region" description="Helical" evidence="2">
    <location>
        <begin position="139"/>
        <end position="159"/>
    </location>
</feature>
<feature type="transmembrane region" description="Helical" evidence="2">
    <location>
        <begin position="207"/>
        <end position="228"/>
    </location>
</feature>
<protein>
    <submittedName>
        <fullName evidence="5">Acyltransferase</fullName>
    </submittedName>
</protein>
<reference evidence="5" key="1">
    <citation type="journal article" date="2021" name="PeerJ">
        <title>Extensive microbial diversity within the chicken gut microbiome revealed by metagenomics and culture.</title>
        <authorList>
            <person name="Gilroy R."/>
            <person name="Ravi A."/>
            <person name="Getino M."/>
            <person name="Pursley I."/>
            <person name="Horton D.L."/>
            <person name="Alikhan N.F."/>
            <person name="Baker D."/>
            <person name="Gharbi K."/>
            <person name="Hall N."/>
            <person name="Watson M."/>
            <person name="Adriaenssens E.M."/>
            <person name="Foster-Nyarko E."/>
            <person name="Jarju S."/>
            <person name="Secka A."/>
            <person name="Antonio M."/>
            <person name="Oren A."/>
            <person name="Chaudhuri R.R."/>
            <person name="La Ragione R."/>
            <person name="Hildebrand F."/>
            <person name="Pallen M.J."/>
        </authorList>
    </citation>
    <scope>NUCLEOTIDE SEQUENCE</scope>
    <source>
        <strain evidence="5">14975</strain>
    </source>
</reference>
<feature type="transmembrane region" description="Helical" evidence="2">
    <location>
        <begin position="240"/>
        <end position="273"/>
    </location>
</feature>
<dbReference type="GO" id="GO:0016747">
    <property type="term" value="F:acyltransferase activity, transferring groups other than amino-acyl groups"/>
    <property type="evidence" value="ECO:0007669"/>
    <property type="project" value="InterPro"/>
</dbReference>
<dbReference type="Pfam" id="PF19040">
    <property type="entry name" value="SGNH"/>
    <property type="match status" value="1"/>
</dbReference>
<keyword evidence="5" id="KW-0012">Acyltransferase</keyword>
<feature type="domain" description="SGNH" evidence="4">
    <location>
        <begin position="436"/>
        <end position="662"/>
    </location>
</feature>
<feature type="transmembrane region" description="Helical" evidence="2">
    <location>
        <begin position="166"/>
        <end position="187"/>
    </location>
</feature>
<dbReference type="Proteomes" id="UP000823964">
    <property type="component" value="Unassembled WGS sequence"/>
</dbReference>
<comment type="caution">
    <text evidence="5">The sequence shown here is derived from an EMBL/GenBank/DDBJ whole genome shotgun (WGS) entry which is preliminary data.</text>
</comment>
<dbReference type="InterPro" id="IPR002656">
    <property type="entry name" value="Acyl_transf_3_dom"/>
</dbReference>
<dbReference type="PANTHER" id="PTHR23028:SF53">
    <property type="entry name" value="ACYL_TRANSF_3 DOMAIN-CONTAINING PROTEIN"/>
    <property type="match status" value="1"/>
</dbReference>
<evidence type="ECO:0000259" key="3">
    <source>
        <dbReference type="Pfam" id="PF01757"/>
    </source>
</evidence>
<dbReference type="AlphaFoldDB" id="A0A9D2AHI0"/>
<evidence type="ECO:0000313" key="5">
    <source>
        <dbReference type="EMBL" id="HIX19446.1"/>
    </source>
</evidence>
<reference evidence="5" key="2">
    <citation type="submission" date="2021-04" db="EMBL/GenBank/DDBJ databases">
        <authorList>
            <person name="Gilroy R."/>
        </authorList>
    </citation>
    <scope>NUCLEOTIDE SEQUENCE</scope>
    <source>
        <strain evidence="5">14975</strain>
    </source>
</reference>
<dbReference type="InterPro" id="IPR043968">
    <property type="entry name" value="SGNH"/>
</dbReference>
<feature type="transmembrane region" description="Helical" evidence="2">
    <location>
        <begin position="293"/>
        <end position="314"/>
    </location>
</feature>
<dbReference type="SUPFAM" id="SSF52266">
    <property type="entry name" value="SGNH hydrolase"/>
    <property type="match status" value="1"/>
</dbReference>
<keyword evidence="5" id="KW-0808">Transferase</keyword>
<evidence type="ECO:0000259" key="4">
    <source>
        <dbReference type="Pfam" id="PF19040"/>
    </source>
</evidence>
<keyword evidence="2" id="KW-0812">Transmembrane</keyword>